<evidence type="ECO:0000256" key="7">
    <source>
        <dbReference type="ARBA" id="ARBA00047129"/>
    </source>
</evidence>
<dbReference type="AlphaFoldDB" id="L5KLU0"/>
<dbReference type="STRING" id="9402.L5KLU0"/>
<dbReference type="GO" id="GO:0005634">
    <property type="term" value="C:nucleus"/>
    <property type="evidence" value="ECO:0007669"/>
    <property type="project" value="UniProtKB-SubCell"/>
</dbReference>
<dbReference type="InterPro" id="IPR026064">
    <property type="entry name" value="TdIF1"/>
</dbReference>
<accession>L5KLU0</accession>
<comment type="subcellular location">
    <subcellularLocation>
        <location evidence="1">Nucleus</location>
    </subcellularLocation>
</comment>
<proteinExistence type="predicted"/>
<comment type="subunit">
    <text evidence="7">Monomer and homodimer. A minor proportion may form homotrimers. Interacts with ZNF541. Interacts with the terminal deoxynucleotidyltransferase DNTT. Interacts with TRERF1. Identified in a histone deacetylase complex that contains DNTTIP1, HDAC1 and MIDEAS; this complex assembles into a tetramer that contains four copies of each protein chain. Component of a histone deacetylase complex containing DNTTIP1, ZNF541, HDAC1 and HDAC2. Identified in a complex with KCTD19, HDAC1, HDAC2 and ZNF541.</text>
</comment>
<keyword evidence="11" id="KW-0808">Transferase</keyword>
<evidence type="ECO:0000256" key="2">
    <source>
        <dbReference type="ARBA" id="ARBA00017439"/>
    </source>
</evidence>
<keyword evidence="12" id="KW-1185">Reference proteome</keyword>
<dbReference type="PANTHER" id="PTHR23399:SF2">
    <property type="entry name" value="DEOXYNUCLEOTIDYLTRANSFERASE TERMINAL-INTERACTING PROTEIN 1"/>
    <property type="match status" value="1"/>
</dbReference>
<dbReference type="GO" id="GO:0031491">
    <property type="term" value="F:nucleosome binding"/>
    <property type="evidence" value="ECO:0007669"/>
    <property type="project" value="TreeGrafter"/>
</dbReference>
<evidence type="ECO:0000256" key="5">
    <source>
        <dbReference type="ARBA" id="ARBA00030157"/>
    </source>
</evidence>
<feature type="domain" description="TdIF1 C-terminal" evidence="10">
    <location>
        <begin position="189"/>
        <end position="240"/>
    </location>
</feature>
<dbReference type="EMBL" id="KB030673">
    <property type="protein sequence ID" value="ELK11528.1"/>
    <property type="molecule type" value="Genomic_DNA"/>
</dbReference>
<reference evidence="12" key="1">
    <citation type="journal article" date="2013" name="Science">
        <title>Comparative analysis of bat genomes provides insight into the evolution of flight and immunity.</title>
        <authorList>
            <person name="Zhang G."/>
            <person name="Cowled C."/>
            <person name="Shi Z."/>
            <person name="Huang Z."/>
            <person name="Bishop-Lilly K.A."/>
            <person name="Fang X."/>
            <person name="Wynne J.W."/>
            <person name="Xiong Z."/>
            <person name="Baker M.L."/>
            <person name="Zhao W."/>
            <person name="Tachedjian M."/>
            <person name="Zhu Y."/>
            <person name="Zhou P."/>
            <person name="Jiang X."/>
            <person name="Ng J."/>
            <person name="Yang L."/>
            <person name="Wu L."/>
            <person name="Xiao J."/>
            <person name="Feng Y."/>
            <person name="Chen Y."/>
            <person name="Sun X."/>
            <person name="Zhang Y."/>
            <person name="Marsh G.A."/>
            <person name="Crameri G."/>
            <person name="Broder C.C."/>
            <person name="Frey K.G."/>
            <person name="Wang L.F."/>
            <person name="Wang J."/>
        </authorList>
    </citation>
    <scope>NUCLEOTIDE SEQUENCE [LARGE SCALE GENOMIC DNA]</scope>
</reference>
<comment type="function">
    <text evidence="6">Increases DNTT terminal deoxynucleotidyltransferase activity (in vitro). Also acts as a transcriptional regulator, binding to the consensus sequence 5'-GNTGCATG-3' following an AT-tract. Associates with RAB20 promoter and positively regulates its transcription. Binds DNA and nucleosomes; may recruit HDAC1 complexes to nucleosomes or naked DNA.</text>
</comment>
<dbReference type="InParanoid" id="L5KLU0"/>
<protein>
    <recommendedName>
        <fullName evidence="2">Deoxynucleotidyltransferase terminal-interacting protein 1</fullName>
    </recommendedName>
    <alternativeName>
        <fullName evidence="5">Terminal deoxynucleotidyltransferase-interacting factor 1</fullName>
    </alternativeName>
</protein>
<keyword evidence="4" id="KW-0539">Nucleus</keyword>
<feature type="domain" description="DNTTIP1 dimerisation" evidence="9">
    <location>
        <begin position="65"/>
        <end position="130"/>
    </location>
</feature>
<dbReference type="PANTHER" id="PTHR23399">
    <property type="entry name" value="DEOXYNUCLEOTIDYLTRANSFERASE TERMINAL-INTERACTING PROTEIN 1"/>
    <property type="match status" value="1"/>
</dbReference>
<dbReference type="Pfam" id="PF21229">
    <property type="entry name" value="TdIF1_2nd"/>
    <property type="match status" value="1"/>
</dbReference>
<evidence type="ECO:0000313" key="11">
    <source>
        <dbReference type="EMBL" id="ELK11528.1"/>
    </source>
</evidence>
<name>L5KLU0_PTEAL</name>
<sequence>MGATGDAEQLWGPGKAEWGSPELGDAGAAGQLVLTKPWNITVKPQQVQRRGRRLQMTSFTYPSTSMDFLQAVLQPSINEEIQTVFNKKMKFFQKAALNVRDNVGEEADAEQLIQEACGSCLEQAKLLFSDGETIIPRLTHELPGIKCGGQAEEECAHRGSPIPKKRKGRPPGHILLNDRAATGMLNESTTFVLGSRANKALGMGGHQRGIYVQHPHLFKYAADPLDKHGLAEQHQTQPTGEDDLPPHRGGHLGPRCQ</sequence>
<dbReference type="InterPro" id="IPR041384">
    <property type="entry name" value="DNTTIP1_dimer"/>
</dbReference>
<organism evidence="11 12">
    <name type="scientific">Pteropus alecto</name>
    <name type="common">Black flying fox</name>
    <dbReference type="NCBI Taxonomy" id="9402"/>
    <lineage>
        <taxon>Eukaryota</taxon>
        <taxon>Metazoa</taxon>
        <taxon>Chordata</taxon>
        <taxon>Craniata</taxon>
        <taxon>Vertebrata</taxon>
        <taxon>Euteleostomi</taxon>
        <taxon>Mammalia</taxon>
        <taxon>Eutheria</taxon>
        <taxon>Laurasiatheria</taxon>
        <taxon>Chiroptera</taxon>
        <taxon>Yinpterochiroptera</taxon>
        <taxon>Pteropodoidea</taxon>
        <taxon>Pteropodidae</taxon>
        <taxon>Pteropodinae</taxon>
        <taxon>Pteropus</taxon>
    </lineage>
</organism>
<feature type="region of interest" description="Disordered" evidence="8">
    <location>
        <begin position="228"/>
        <end position="257"/>
    </location>
</feature>
<feature type="region of interest" description="Disordered" evidence="8">
    <location>
        <begin position="1"/>
        <end position="22"/>
    </location>
</feature>
<dbReference type="Proteomes" id="UP000010552">
    <property type="component" value="Unassembled WGS sequence"/>
</dbReference>
<dbReference type="InterPro" id="IPR049121">
    <property type="entry name" value="TdIF1_C"/>
</dbReference>
<keyword evidence="3" id="KW-0238">DNA-binding</keyword>
<evidence type="ECO:0000256" key="6">
    <source>
        <dbReference type="ARBA" id="ARBA00045675"/>
    </source>
</evidence>
<gene>
    <name evidence="11" type="ORF">PAL_GLEAN10024995</name>
</gene>
<evidence type="ECO:0000256" key="1">
    <source>
        <dbReference type="ARBA" id="ARBA00004123"/>
    </source>
</evidence>
<dbReference type="GO" id="GO:0003677">
    <property type="term" value="F:DNA binding"/>
    <property type="evidence" value="ECO:0007669"/>
    <property type="project" value="UniProtKB-KW"/>
</dbReference>
<evidence type="ECO:0000259" key="9">
    <source>
        <dbReference type="Pfam" id="PF18192"/>
    </source>
</evidence>
<evidence type="ECO:0000259" key="10">
    <source>
        <dbReference type="Pfam" id="PF21229"/>
    </source>
</evidence>
<evidence type="ECO:0000313" key="12">
    <source>
        <dbReference type="Proteomes" id="UP000010552"/>
    </source>
</evidence>
<dbReference type="Pfam" id="PF18192">
    <property type="entry name" value="DNTTIP1_dimer"/>
    <property type="match status" value="1"/>
</dbReference>
<evidence type="ECO:0000256" key="4">
    <source>
        <dbReference type="ARBA" id="ARBA00023242"/>
    </source>
</evidence>
<evidence type="ECO:0000256" key="3">
    <source>
        <dbReference type="ARBA" id="ARBA00023125"/>
    </source>
</evidence>
<dbReference type="GO" id="GO:0016740">
    <property type="term" value="F:transferase activity"/>
    <property type="evidence" value="ECO:0007669"/>
    <property type="project" value="UniProtKB-KW"/>
</dbReference>
<evidence type="ECO:0000256" key="8">
    <source>
        <dbReference type="SAM" id="MobiDB-lite"/>
    </source>
</evidence>